<dbReference type="OrthoDB" id="9788959at2"/>
<evidence type="ECO:0000313" key="4">
    <source>
        <dbReference type="EMBL" id="SDB88036.1"/>
    </source>
</evidence>
<keyword evidence="5" id="KW-1185">Reference proteome</keyword>
<keyword evidence="2" id="KW-0963">Cytoplasm</keyword>
<dbReference type="InterPro" id="IPR006015">
    <property type="entry name" value="Universal_stress_UspA"/>
</dbReference>
<name>A0A1G6H3P3_9BACT</name>
<evidence type="ECO:0000256" key="2">
    <source>
        <dbReference type="PIRNR" id="PIRNR006276"/>
    </source>
</evidence>
<protein>
    <recommendedName>
        <fullName evidence="2">Universal stress protein</fullName>
    </recommendedName>
</protein>
<dbReference type="SUPFAM" id="SSF52402">
    <property type="entry name" value="Adenine nucleotide alpha hydrolases-like"/>
    <property type="match status" value="1"/>
</dbReference>
<dbReference type="STRING" id="1640674.SAMN05216323_10062"/>
<organism evidence="4 5">
    <name type="scientific">Williamwhitmania taraxaci</name>
    <dbReference type="NCBI Taxonomy" id="1640674"/>
    <lineage>
        <taxon>Bacteria</taxon>
        <taxon>Pseudomonadati</taxon>
        <taxon>Bacteroidota</taxon>
        <taxon>Bacteroidia</taxon>
        <taxon>Bacteroidales</taxon>
        <taxon>Williamwhitmaniaceae</taxon>
        <taxon>Williamwhitmania</taxon>
    </lineage>
</organism>
<accession>A0A1G6H3P3</accession>
<dbReference type="RefSeq" id="WP_092435373.1">
    <property type="nucleotide sequence ID" value="NZ_FMYP01000006.1"/>
</dbReference>
<dbReference type="PRINTS" id="PR01438">
    <property type="entry name" value="UNVRSLSTRESS"/>
</dbReference>
<dbReference type="InterPro" id="IPR014729">
    <property type="entry name" value="Rossmann-like_a/b/a_fold"/>
</dbReference>
<dbReference type="PANTHER" id="PTHR46268">
    <property type="entry name" value="STRESS RESPONSE PROTEIN NHAX"/>
    <property type="match status" value="1"/>
</dbReference>
<comment type="similarity">
    <text evidence="1 2">Belongs to the universal stress protein A family.</text>
</comment>
<evidence type="ECO:0000259" key="3">
    <source>
        <dbReference type="Pfam" id="PF00582"/>
    </source>
</evidence>
<gene>
    <name evidence="4" type="ORF">SAMN05216323_10062</name>
</gene>
<dbReference type="Gene3D" id="3.40.50.620">
    <property type="entry name" value="HUPs"/>
    <property type="match status" value="1"/>
</dbReference>
<comment type="subcellular location">
    <subcellularLocation>
        <location evidence="2">Cytoplasm</location>
    </subcellularLocation>
</comment>
<dbReference type="PANTHER" id="PTHR46268:SF6">
    <property type="entry name" value="UNIVERSAL STRESS PROTEIN UP12"/>
    <property type="match status" value="1"/>
</dbReference>
<dbReference type="Pfam" id="PF00582">
    <property type="entry name" value="Usp"/>
    <property type="match status" value="1"/>
</dbReference>
<evidence type="ECO:0000313" key="5">
    <source>
        <dbReference type="Proteomes" id="UP000199452"/>
    </source>
</evidence>
<dbReference type="AlphaFoldDB" id="A0A1G6H3P3"/>
<sequence>MKNVLIALDYDPTAKIVADKGGFLSKTMNAKITLLHVISKPVLYYASYHEIAPLLKNEDELKATSKLFLDQLKKDLRDESIRTIVKEGDTSDCILKTAKDTNADVIVLGTHSRKWLENIVMGSVAESVLKHSTLPLFIIPTKKQRD</sequence>
<evidence type="ECO:0000256" key="1">
    <source>
        <dbReference type="ARBA" id="ARBA00008791"/>
    </source>
</evidence>
<feature type="domain" description="UspA" evidence="3">
    <location>
        <begin position="1"/>
        <end position="140"/>
    </location>
</feature>
<reference evidence="4 5" key="1">
    <citation type="submission" date="2016-09" db="EMBL/GenBank/DDBJ databases">
        <authorList>
            <person name="Capua I."/>
            <person name="De Benedictis P."/>
            <person name="Joannis T."/>
            <person name="Lombin L.H."/>
            <person name="Cattoli G."/>
        </authorList>
    </citation>
    <scope>NUCLEOTIDE SEQUENCE [LARGE SCALE GENOMIC DNA]</scope>
    <source>
        <strain evidence="4 5">A7P-90m</strain>
    </source>
</reference>
<dbReference type="GO" id="GO:0005737">
    <property type="term" value="C:cytoplasm"/>
    <property type="evidence" value="ECO:0007669"/>
    <property type="project" value="UniProtKB-SubCell"/>
</dbReference>
<dbReference type="Proteomes" id="UP000199452">
    <property type="component" value="Unassembled WGS sequence"/>
</dbReference>
<proteinExistence type="inferred from homology"/>
<dbReference type="EMBL" id="FMYP01000006">
    <property type="protein sequence ID" value="SDB88036.1"/>
    <property type="molecule type" value="Genomic_DNA"/>
</dbReference>
<dbReference type="PIRSF" id="PIRSF006276">
    <property type="entry name" value="UspA"/>
    <property type="match status" value="1"/>
</dbReference>
<dbReference type="CDD" id="cd00293">
    <property type="entry name" value="USP-like"/>
    <property type="match status" value="1"/>
</dbReference>
<dbReference type="InterPro" id="IPR006016">
    <property type="entry name" value="UspA"/>
</dbReference>